<protein>
    <submittedName>
        <fullName evidence="2">Uncharacterized protein</fullName>
    </submittedName>
</protein>
<proteinExistence type="predicted"/>
<gene>
    <name evidence="2" type="ORF">TNCT_295511</name>
</gene>
<feature type="compositionally biased region" description="Polar residues" evidence="1">
    <location>
        <begin position="21"/>
        <end position="36"/>
    </location>
</feature>
<feature type="compositionally biased region" description="Acidic residues" evidence="1">
    <location>
        <begin position="99"/>
        <end position="108"/>
    </location>
</feature>
<name>A0A8X6L1V7_TRICU</name>
<reference evidence="2" key="1">
    <citation type="submission" date="2020-07" db="EMBL/GenBank/DDBJ databases">
        <title>Multicomponent nature underlies the extraordinary mechanical properties of spider dragline silk.</title>
        <authorList>
            <person name="Kono N."/>
            <person name="Nakamura H."/>
            <person name="Mori M."/>
            <person name="Yoshida Y."/>
            <person name="Ohtoshi R."/>
            <person name="Malay A.D."/>
            <person name="Moran D.A.P."/>
            <person name="Tomita M."/>
            <person name="Numata K."/>
            <person name="Arakawa K."/>
        </authorList>
    </citation>
    <scope>NUCLEOTIDE SEQUENCE</scope>
</reference>
<evidence type="ECO:0000313" key="3">
    <source>
        <dbReference type="Proteomes" id="UP000887116"/>
    </source>
</evidence>
<evidence type="ECO:0000256" key="1">
    <source>
        <dbReference type="SAM" id="MobiDB-lite"/>
    </source>
</evidence>
<feature type="region of interest" description="Disordered" evidence="1">
    <location>
        <begin position="21"/>
        <end position="157"/>
    </location>
</feature>
<dbReference type="EMBL" id="BMAO01003857">
    <property type="protein sequence ID" value="GFQ90678.1"/>
    <property type="molecule type" value="Genomic_DNA"/>
</dbReference>
<sequence>MYSEFKARFFKLEELNQTQLPTAVSAPKPTQTQVPTAASAPKPAQIQVPTAASAPKPKQRRKLKRATVSPTSGGRGKKSRSEQSLPTPTTALSESENSLMEESDFSDDSSEKQVILKDATSTAVSGVSDAAVKGDDPPNSDEDYKATGNKTRNREDK</sequence>
<dbReference type="Proteomes" id="UP000887116">
    <property type="component" value="Unassembled WGS sequence"/>
</dbReference>
<feature type="compositionally biased region" description="Polar residues" evidence="1">
    <location>
        <begin position="82"/>
        <end position="91"/>
    </location>
</feature>
<accession>A0A8X6L1V7</accession>
<organism evidence="2 3">
    <name type="scientific">Trichonephila clavata</name>
    <name type="common">Joro spider</name>
    <name type="synonym">Nephila clavata</name>
    <dbReference type="NCBI Taxonomy" id="2740835"/>
    <lineage>
        <taxon>Eukaryota</taxon>
        <taxon>Metazoa</taxon>
        <taxon>Ecdysozoa</taxon>
        <taxon>Arthropoda</taxon>
        <taxon>Chelicerata</taxon>
        <taxon>Arachnida</taxon>
        <taxon>Araneae</taxon>
        <taxon>Araneomorphae</taxon>
        <taxon>Entelegynae</taxon>
        <taxon>Araneoidea</taxon>
        <taxon>Nephilidae</taxon>
        <taxon>Trichonephila</taxon>
    </lineage>
</organism>
<dbReference type="AlphaFoldDB" id="A0A8X6L1V7"/>
<comment type="caution">
    <text evidence="2">The sequence shown here is derived from an EMBL/GenBank/DDBJ whole genome shotgun (WGS) entry which is preliminary data.</text>
</comment>
<keyword evidence="3" id="KW-1185">Reference proteome</keyword>
<evidence type="ECO:0000313" key="2">
    <source>
        <dbReference type="EMBL" id="GFQ90678.1"/>
    </source>
</evidence>